<gene>
    <name evidence="2" type="ORF">GMARGA_LOCUS23840</name>
</gene>
<protein>
    <submittedName>
        <fullName evidence="2">9872_t:CDS:1</fullName>
    </submittedName>
</protein>
<dbReference type="EMBL" id="CAJVQB010024547">
    <property type="protein sequence ID" value="CAG8804376.1"/>
    <property type="molecule type" value="Genomic_DNA"/>
</dbReference>
<feature type="coiled-coil region" evidence="1">
    <location>
        <begin position="5"/>
        <end position="62"/>
    </location>
</feature>
<dbReference type="Gene3D" id="3.40.960.10">
    <property type="entry name" value="VSR Endonuclease"/>
    <property type="match status" value="1"/>
</dbReference>
<comment type="caution">
    <text evidence="2">The sequence shown here is derived from an EMBL/GenBank/DDBJ whole genome shotgun (WGS) entry which is preliminary data.</text>
</comment>
<accession>A0ABN7VYR4</accession>
<name>A0ABN7VYR4_GIGMA</name>
<evidence type="ECO:0000256" key="1">
    <source>
        <dbReference type="SAM" id="Coils"/>
    </source>
</evidence>
<evidence type="ECO:0000313" key="2">
    <source>
        <dbReference type="EMBL" id="CAG8804376.1"/>
    </source>
</evidence>
<keyword evidence="1" id="KW-0175">Coiled coil</keyword>
<reference evidence="2 3" key="1">
    <citation type="submission" date="2021-06" db="EMBL/GenBank/DDBJ databases">
        <authorList>
            <person name="Kallberg Y."/>
            <person name="Tangrot J."/>
            <person name="Rosling A."/>
        </authorList>
    </citation>
    <scope>NUCLEOTIDE SEQUENCE [LARGE SCALE GENOMIC DNA]</scope>
    <source>
        <strain evidence="2 3">120-4 pot B 10/14</strain>
    </source>
</reference>
<keyword evidence="3" id="KW-1185">Reference proteome</keyword>
<dbReference type="Proteomes" id="UP000789901">
    <property type="component" value="Unassembled WGS sequence"/>
</dbReference>
<proteinExistence type="predicted"/>
<sequence length="487" mass="56811">MQTEIDSLRQRFTELEARNAELIKRMMEENNRHDARILKLEQDQAEREARIIKLEQDQAEREAKKNRKFQTRCIQIAKEILNEEPIIEYRPPFLNGLELDAFFQKYRIGLEVQGAQHRFHSTSWYKDVKKLEDIVNCDRQKRCICLDNGIFLIEVWYDQNPEIVIPERIRKIREFVNQASKIARIFRPALRTLQPKTSSLTLQKRSRQAKPTYDLPESSRIFPKFASAFEQEHLDALQVSFEPADKYEVIPPDIKVTIPEKYLLPKVNHNMLKDQYFNVENLEIEDDCVKTFVDKLRDVINNSGLDTGTSESVTDTLVNDLLVRVVNLDDWPFKVRLQPPLDLITTNGSVSAEPEFVVNKKNIALIGVDDKHLKNKKIYPLNGYGECQIGAEILACGYENMIEDNIDQEIFAFRVISTYVTFYRAEIPASYWKEFVVRLPKKQSVVIKRWPKENNSKRSGLNLAEPDGRKAVITDLIKIRQLILNKS</sequence>
<organism evidence="2 3">
    <name type="scientific">Gigaspora margarita</name>
    <dbReference type="NCBI Taxonomy" id="4874"/>
    <lineage>
        <taxon>Eukaryota</taxon>
        <taxon>Fungi</taxon>
        <taxon>Fungi incertae sedis</taxon>
        <taxon>Mucoromycota</taxon>
        <taxon>Glomeromycotina</taxon>
        <taxon>Glomeromycetes</taxon>
        <taxon>Diversisporales</taxon>
        <taxon>Gigasporaceae</taxon>
        <taxon>Gigaspora</taxon>
    </lineage>
</organism>
<evidence type="ECO:0000313" key="3">
    <source>
        <dbReference type="Proteomes" id="UP000789901"/>
    </source>
</evidence>